<dbReference type="Proteomes" id="UP000076722">
    <property type="component" value="Unassembled WGS sequence"/>
</dbReference>
<protein>
    <recommendedName>
        <fullName evidence="1">BTB domain-containing protein</fullName>
    </recommendedName>
</protein>
<dbReference type="InterPro" id="IPR000210">
    <property type="entry name" value="BTB/POZ_dom"/>
</dbReference>
<dbReference type="AlphaFoldDB" id="A0A164SYV2"/>
<evidence type="ECO:0000259" key="1">
    <source>
        <dbReference type="PROSITE" id="PS50097"/>
    </source>
</evidence>
<keyword evidence="3" id="KW-1185">Reference proteome</keyword>
<name>A0A164SYV2_9AGAM</name>
<accession>A0A164SYV2</accession>
<dbReference type="Pfam" id="PF00651">
    <property type="entry name" value="BTB"/>
    <property type="match status" value="1"/>
</dbReference>
<evidence type="ECO:0000313" key="3">
    <source>
        <dbReference type="Proteomes" id="UP000076722"/>
    </source>
</evidence>
<dbReference type="STRING" id="1314777.A0A164SYV2"/>
<dbReference type="PROSITE" id="PS50097">
    <property type="entry name" value="BTB"/>
    <property type="match status" value="1"/>
</dbReference>
<gene>
    <name evidence="2" type="ORF">SISNIDRAFT_550706</name>
</gene>
<evidence type="ECO:0000313" key="2">
    <source>
        <dbReference type="EMBL" id="KZS91928.1"/>
    </source>
</evidence>
<sequence>MICIRMPDSDLTIRSIDGQDFEVHRSIICFASAVIEGMLPRNLRSTTLFGNPIIQLPERGHVINTLIQFIYPTIPPKFTSLFNAAEVLEAVDCYEMYGVRAAIQDSLRLSQFPTTEPIALYILARNYRLDLVMSRVMKDFVSADFQRLPDNVLSSDIGRLRSDDYLRALSYARDRARKCLKILRDSKLHYKHICRCQTRAIEFDKSTGILHPKFQPTIQDYPCYAFLRFKALAAEQLQREAIDFDIFKPSLRLSACEEEQYRCPDGLLNLMRNFSQYFTDLQRAVEAVGWEYPEGYKSQLYIDLIKSPMDDDGEDFGL</sequence>
<reference evidence="2 3" key="1">
    <citation type="journal article" date="2016" name="Mol. Biol. Evol.">
        <title>Comparative Genomics of Early-Diverging Mushroom-Forming Fungi Provides Insights into the Origins of Lignocellulose Decay Capabilities.</title>
        <authorList>
            <person name="Nagy L.G."/>
            <person name="Riley R."/>
            <person name="Tritt A."/>
            <person name="Adam C."/>
            <person name="Daum C."/>
            <person name="Floudas D."/>
            <person name="Sun H."/>
            <person name="Yadav J.S."/>
            <person name="Pangilinan J."/>
            <person name="Larsson K.H."/>
            <person name="Matsuura K."/>
            <person name="Barry K."/>
            <person name="Labutti K."/>
            <person name="Kuo R."/>
            <person name="Ohm R.A."/>
            <person name="Bhattacharya S.S."/>
            <person name="Shirouzu T."/>
            <person name="Yoshinaga Y."/>
            <person name="Martin F.M."/>
            <person name="Grigoriev I.V."/>
            <person name="Hibbett D.S."/>
        </authorList>
    </citation>
    <scope>NUCLEOTIDE SEQUENCE [LARGE SCALE GENOMIC DNA]</scope>
    <source>
        <strain evidence="2 3">HHB9708</strain>
    </source>
</reference>
<dbReference type="Gene3D" id="3.30.710.10">
    <property type="entry name" value="Potassium Channel Kv1.1, Chain A"/>
    <property type="match status" value="1"/>
</dbReference>
<proteinExistence type="predicted"/>
<dbReference type="SUPFAM" id="SSF54695">
    <property type="entry name" value="POZ domain"/>
    <property type="match status" value="1"/>
</dbReference>
<dbReference type="EMBL" id="KV419412">
    <property type="protein sequence ID" value="KZS91928.1"/>
    <property type="molecule type" value="Genomic_DNA"/>
</dbReference>
<feature type="domain" description="BTB" evidence="1">
    <location>
        <begin position="9"/>
        <end position="71"/>
    </location>
</feature>
<dbReference type="InterPro" id="IPR011333">
    <property type="entry name" value="SKP1/BTB/POZ_sf"/>
</dbReference>
<organism evidence="2 3">
    <name type="scientific">Sistotremastrum niveocremeum HHB9708</name>
    <dbReference type="NCBI Taxonomy" id="1314777"/>
    <lineage>
        <taxon>Eukaryota</taxon>
        <taxon>Fungi</taxon>
        <taxon>Dikarya</taxon>
        <taxon>Basidiomycota</taxon>
        <taxon>Agaricomycotina</taxon>
        <taxon>Agaricomycetes</taxon>
        <taxon>Sistotremastrales</taxon>
        <taxon>Sistotremastraceae</taxon>
        <taxon>Sertulicium</taxon>
        <taxon>Sertulicium niveocremeum</taxon>
    </lineage>
</organism>